<dbReference type="SUPFAM" id="SSF49303">
    <property type="entry name" value="beta-Galactosidase/glucuronidase domain"/>
    <property type="match status" value="1"/>
</dbReference>
<proteinExistence type="predicted"/>
<dbReference type="Proteomes" id="UP001286174">
    <property type="component" value="Unassembled WGS sequence"/>
</dbReference>
<accession>A0AB35U2L5</accession>
<name>A0AB35U2L5_9FIRM</name>
<evidence type="ECO:0000313" key="5">
    <source>
        <dbReference type="Proteomes" id="UP001286174"/>
    </source>
</evidence>
<dbReference type="PANTHER" id="PTHR42732:SF2">
    <property type="entry name" value="BETA-MANNOSIDASE"/>
    <property type="match status" value="1"/>
</dbReference>
<feature type="domain" description="Beta-mannosidase-like galactose-binding" evidence="3">
    <location>
        <begin position="77"/>
        <end position="148"/>
    </location>
</feature>
<evidence type="ECO:0000313" key="4">
    <source>
        <dbReference type="EMBL" id="MDX8420027.1"/>
    </source>
</evidence>
<dbReference type="InterPro" id="IPR008979">
    <property type="entry name" value="Galactose-bd-like_sf"/>
</dbReference>
<gene>
    <name evidence="4" type="ORF">MOZ60_07950</name>
</gene>
<dbReference type="RefSeq" id="WP_370596268.1">
    <property type="nucleotide sequence ID" value="NZ_JALBUR010000019.1"/>
</dbReference>
<dbReference type="EMBL" id="JALBUR010000019">
    <property type="protein sequence ID" value="MDX8420027.1"/>
    <property type="molecule type" value="Genomic_DNA"/>
</dbReference>
<dbReference type="Pfam" id="PF02836">
    <property type="entry name" value="Glyco_hydro_2_C"/>
    <property type="match status" value="1"/>
</dbReference>
<dbReference type="PANTHER" id="PTHR42732">
    <property type="entry name" value="BETA-GALACTOSIDASE"/>
    <property type="match status" value="1"/>
</dbReference>
<dbReference type="Gene3D" id="2.60.120.260">
    <property type="entry name" value="Galactose-binding domain-like"/>
    <property type="match status" value="1"/>
</dbReference>
<dbReference type="Gene3D" id="3.20.20.80">
    <property type="entry name" value="Glycosidases"/>
    <property type="match status" value="1"/>
</dbReference>
<comment type="caution">
    <text evidence="4">The sequence shown here is derived from an EMBL/GenBank/DDBJ whole genome shotgun (WGS) entry which is preliminary data.</text>
</comment>
<dbReference type="InterPro" id="IPR006103">
    <property type="entry name" value="Glyco_hydro_2_cat"/>
</dbReference>
<dbReference type="InterPro" id="IPR036156">
    <property type="entry name" value="Beta-gal/glucu_dom_sf"/>
</dbReference>
<keyword evidence="5" id="KW-1185">Reference proteome</keyword>
<reference evidence="4 5" key="1">
    <citation type="submission" date="2022-03" db="EMBL/GenBank/DDBJ databases">
        <title>Novel taxa within the pig intestine.</title>
        <authorList>
            <person name="Wylensek D."/>
            <person name="Bishof K."/>
            <person name="Afrizal A."/>
            <person name="Clavel T."/>
        </authorList>
    </citation>
    <scope>NUCLEOTIDE SEQUENCE [LARGE SCALE GENOMIC DNA]</scope>
    <source>
        <strain evidence="4 5">CLA-KB-P133</strain>
    </source>
</reference>
<dbReference type="SUPFAM" id="SSF51445">
    <property type="entry name" value="(Trans)glycosidases"/>
    <property type="match status" value="1"/>
</dbReference>
<dbReference type="InterPro" id="IPR054593">
    <property type="entry name" value="Beta-mannosidase-like_N2"/>
</dbReference>
<dbReference type="AlphaFoldDB" id="A0AB35U2L5"/>
<organism evidence="4 5">
    <name type="scientific">Grylomicrobium aquisgranensis</name>
    <dbReference type="NCBI Taxonomy" id="2926318"/>
    <lineage>
        <taxon>Bacteria</taxon>
        <taxon>Bacillati</taxon>
        <taxon>Bacillota</taxon>
        <taxon>Erysipelotrichia</taxon>
        <taxon>Erysipelotrichales</taxon>
        <taxon>Erysipelotrichaceae</taxon>
        <taxon>Grylomicrobium</taxon>
    </lineage>
</organism>
<dbReference type="Pfam" id="PF22666">
    <property type="entry name" value="Glyco_hydro_2_N2"/>
    <property type="match status" value="1"/>
</dbReference>
<dbReference type="InterPro" id="IPR017853">
    <property type="entry name" value="GH"/>
</dbReference>
<evidence type="ECO:0000259" key="3">
    <source>
        <dbReference type="Pfam" id="PF22666"/>
    </source>
</evidence>
<sequence length="576" mass="66544">MTVLSKWGEALDLNHPLPEYPRPQFRRKQWLNLNGMWEYQIVNGNQDTVPDGWKLICVPFALGSALSQTNENLSPGETLWYRRYFAWKPDEGRVMLNFEAVDQTCIVYVNGVEAGRHFGGYAPFSIDITHLIKYQNTLMVRVKDASDQGVCAFGKQRINPRGIWYTPTAGIWGTVWLEQLPVHAVEDLKITPDFDHHQVFLELAGPFHQARIIVSARDGSFHHEGLTEDGHYVVPMDDFHAWSVNDPFLYDVEILTEDDDVQSYFGMRSFTSCHDGSGHIRFALNHQPLFLSGLLDQGYSCDGMYTYPSEEAMKYELSAVKAMGFNMLRKHVKQENRRWYYLCDTMGILVMQDMPNGGNTFSFWTHQALPMIGIRTMNDGNYRRFGRESEDSRQMYMHELDEMLDTLYNCVSIFAWVPFNEGWGQFDSSQVTDHIADYDTTRLIDSASGWHDQGCGDFNSRHVYFHAFHVPRLDQRILLLSEFGGYAYLEYGHSNADKLFGYRKFRDKRDLDLAVNALYEHDILANIDDGLAGCIYTQLSDVETECNGLLTADRRVVKIDMKKMKKMNERIQRKLI</sequence>
<feature type="domain" description="Glycoside hydrolase family 2 catalytic" evidence="2">
    <location>
        <begin position="308"/>
        <end position="453"/>
    </location>
</feature>
<dbReference type="GO" id="GO:0005975">
    <property type="term" value="P:carbohydrate metabolic process"/>
    <property type="evidence" value="ECO:0007669"/>
    <property type="project" value="InterPro"/>
</dbReference>
<keyword evidence="1" id="KW-0378">Hydrolase</keyword>
<dbReference type="SUPFAM" id="SSF49785">
    <property type="entry name" value="Galactose-binding domain-like"/>
    <property type="match status" value="1"/>
</dbReference>
<protein>
    <recommendedName>
        <fullName evidence="6">Beta-galactosidase</fullName>
    </recommendedName>
</protein>
<evidence type="ECO:0000256" key="1">
    <source>
        <dbReference type="ARBA" id="ARBA00022801"/>
    </source>
</evidence>
<evidence type="ECO:0000259" key="2">
    <source>
        <dbReference type="Pfam" id="PF02836"/>
    </source>
</evidence>
<evidence type="ECO:0008006" key="6">
    <source>
        <dbReference type="Google" id="ProtNLM"/>
    </source>
</evidence>
<dbReference type="InterPro" id="IPR051913">
    <property type="entry name" value="GH2_Domain-Containing"/>
</dbReference>
<dbReference type="GO" id="GO:0004553">
    <property type="term" value="F:hydrolase activity, hydrolyzing O-glycosyl compounds"/>
    <property type="evidence" value="ECO:0007669"/>
    <property type="project" value="InterPro"/>
</dbReference>